<dbReference type="PANTHER" id="PTHR23418">
    <property type="entry name" value="ACIREDUCTONE DIOXYGENASE"/>
    <property type="match status" value="1"/>
</dbReference>
<organism evidence="11">
    <name type="scientific">marine sediment metagenome</name>
    <dbReference type="NCBI Taxonomy" id="412755"/>
    <lineage>
        <taxon>unclassified sequences</taxon>
        <taxon>metagenomes</taxon>
        <taxon>ecological metagenomes</taxon>
    </lineage>
</organism>
<dbReference type="InterPro" id="IPR014710">
    <property type="entry name" value="RmlC-like_jellyroll"/>
</dbReference>
<name>A0A0F9S912_9ZZZZ</name>
<dbReference type="EC" id="1.13.11.54" evidence="10"/>
<dbReference type="InterPro" id="IPR023956">
    <property type="entry name" value="ARD_bac"/>
</dbReference>
<dbReference type="Pfam" id="PF03079">
    <property type="entry name" value="ARD"/>
    <property type="match status" value="1"/>
</dbReference>
<evidence type="ECO:0000256" key="1">
    <source>
        <dbReference type="ARBA" id="ARBA00000428"/>
    </source>
</evidence>
<evidence type="ECO:0000256" key="2">
    <source>
        <dbReference type="ARBA" id="ARBA00001954"/>
    </source>
</evidence>
<dbReference type="CDD" id="cd02232">
    <property type="entry name" value="cupin_ARD"/>
    <property type="match status" value="1"/>
</dbReference>
<dbReference type="GO" id="GO:0010308">
    <property type="term" value="F:acireductone dioxygenase (Ni2+-requiring) activity"/>
    <property type="evidence" value="ECO:0007669"/>
    <property type="project" value="InterPro"/>
</dbReference>
<gene>
    <name evidence="11" type="ORF">LCGC14_0803150</name>
</gene>
<evidence type="ECO:0000256" key="4">
    <source>
        <dbReference type="ARBA" id="ARBA00022605"/>
    </source>
</evidence>
<dbReference type="PANTHER" id="PTHR23418:SF0">
    <property type="entry name" value="ACIREDUCTONE DIOXYGENASE"/>
    <property type="match status" value="1"/>
</dbReference>
<accession>A0A0F9S912</accession>
<dbReference type="SUPFAM" id="SSF51182">
    <property type="entry name" value="RmlC-like cupins"/>
    <property type="match status" value="1"/>
</dbReference>
<dbReference type="GO" id="GO:0010309">
    <property type="term" value="F:acireductone dioxygenase [iron(II)-requiring] activity"/>
    <property type="evidence" value="ECO:0007669"/>
    <property type="project" value="UniProtKB-EC"/>
</dbReference>
<evidence type="ECO:0000256" key="10">
    <source>
        <dbReference type="ARBA" id="ARBA00039005"/>
    </source>
</evidence>
<keyword evidence="3" id="KW-0533">Nickel</keyword>
<protein>
    <recommendedName>
        <fullName evidence="10">acireductone dioxygenase (Fe(2+)-requiring)</fullName>
        <ecNumber evidence="10">1.13.11.54</ecNumber>
    </recommendedName>
</protein>
<dbReference type="InterPro" id="IPR004313">
    <property type="entry name" value="ARD"/>
</dbReference>
<proteinExistence type="inferred from homology"/>
<dbReference type="InterPro" id="IPR011051">
    <property type="entry name" value="RmlC_Cupin_sf"/>
</dbReference>
<dbReference type="Gene3D" id="2.60.120.10">
    <property type="entry name" value="Jelly Rolls"/>
    <property type="match status" value="1"/>
</dbReference>
<evidence type="ECO:0000256" key="8">
    <source>
        <dbReference type="ARBA" id="ARBA00023004"/>
    </source>
</evidence>
<dbReference type="GO" id="GO:0005506">
    <property type="term" value="F:iron ion binding"/>
    <property type="evidence" value="ECO:0007669"/>
    <property type="project" value="InterPro"/>
</dbReference>
<evidence type="ECO:0000256" key="6">
    <source>
        <dbReference type="ARBA" id="ARBA00022964"/>
    </source>
</evidence>
<evidence type="ECO:0000256" key="9">
    <source>
        <dbReference type="ARBA" id="ARBA00023167"/>
    </source>
</evidence>
<keyword evidence="7" id="KW-0560">Oxidoreductase</keyword>
<sequence>MTTLSIFDARTPHVAGTVTDNPVEIGQLLASKGIRFERWPTQALPGDAAPERILEAYRHEIAKLKTENGFQTADVVSLNPDNPQKDAFRQKFLDEHTHSEDEVRFFVRGQGIFYLHLGDQVFAVQCQKNDLISVPAGTRHWFDMGPEPEFTCIRLFTNPEGWVADFTGEDIAGRLPRFEALEGTTL</sequence>
<dbReference type="EMBL" id="LAZR01002173">
    <property type="protein sequence ID" value="KKN33501.1"/>
    <property type="molecule type" value="Genomic_DNA"/>
</dbReference>
<evidence type="ECO:0000313" key="11">
    <source>
        <dbReference type="EMBL" id="KKN33501.1"/>
    </source>
</evidence>
<reference evidence="11" key="1">
    <citation type="journal article" date="2015" name="Nature">
        <title>Complex archaea that bridge the gap between prokaryotes and eukaryotes.</title>
        <authorList>
            <person name="Spang A."/>
            <person name="Saw J.H."/>
            <person name="Jorgensen S.L."/>
            <person name="Zaremba-Niedzwiedzka K."/>
            <person name="Martijn J."/>
            <person name="Lind A.E."/>
            <person name="van Eijk R."/>
            <person name="Schleper C."/>
            <person name="Guy L."/>
            <person name="Ettema T.J."/>
        </authorList>
    </citation>
    <scope>NUCLEOTIDE SEQUENCE</scope>
</reference>
<keyword evidence="9" id="KW-0486">Methionine biosynthesis</keyword>
<dbReference type="GO" id="GO:0019284">
    <property type="term" value="P:L-methionine salvage from S-adenosylmethionine"/>
    <property type="evidence" value="ECO:0007669"/>
    <property type="project" value="InterPro"/>
</dbReference>
<dbReference type="HAMAP" id="MF_01682">
    <property type="entry name" value="Salvage_MtnD"/>
    <property type="match status" value="1"/>
</dbReference>
<comment type="caution">
    <text evidence="11">The sequence shown here is derived from an EMBL/GenBank/DDBJ whole genome shotgun (WGS) entry which is preliminary data.</text>
</comment>
<keyword evidence="5" id="KW-0479">Metal-binding</keyword>
<evidence type="ECO:0000256" key="5">
    <source>
        <dbReference type="ARBA" id="ARBA00022723"/>
    </source>
</evidence>
<evidence type="ECO:0000256" key="7">
    <source>
        <dbReference type="ARBA" id="ARBA00023002"/>
    </source>
</evidence>
<comment type="catalytic activity">
    <reaction evidence="1">
        <text>1,2-dihydroxy-5-(methylsulfanyl)pent-1-en-3-one + O2 = 4-methylsulfanyl-2-oxobutanoate + formate + 2 H(+)</text>
        <dbReference type="Rhea" id="RHEA:24504"/>
        <dbReference type="ChEBI" id="CHEBI:15378"/>
        <dbReference type="ChEBI" id="CHEBI:15379"/>
        <dbReference type="ChEBI" id="CHEBI:15740"/>
        <dbReference type="ChEBI" id="CHEBI:16723"/>
        <dbReference type="ChEBI" id="CHEBI:49252"/>
        <dbReference type="EC" id="1.13.11.54"/>
    </reaction>
</comment>
<comment type="cofactor">
    <cofactor evidence="2">
        <name>Fe(2+)</name>
        <dbReference type="ChEBI" id="CHEBI:29033"/>
    </cofactor>
</comment>
<keyword evidence="6" id="KW-0223">Dioxygenase</keyword>
<keyword evidence="4" id="KW-0028">Amino-acid biosynthesis</keyword>
<dbReference type="AlphaFoldDB" id="A0A0F9S912"/>
<dbReference type="GO" id="GO:0016151">
    <property type="term" value="F:nickel cation binding"/>
    <property type="evidence" value="ECO:0007669"/>
    <property type="project" value="InterPro"/>
</dbReference>
<evidence type="ECO:0000256" key="3">
    <source>
        <dbReference type="ARBA" id="ARBA00022596"/>
    </source>
</evidence>
<keyword evidence="8" id="KW-0408">Iron</keyword>